<dbReference type="Gene3D" id="3.40.630.30">
    <property type="match status" value="1"/>
</dbReference>
<dbReference type="Proteomes" id="UP000595420">
    <property type="component" value="Chromosome"/>
</dbReference>
<feature type="region of interest" description="Disordered" evidence="1">
    <location>
        <begin position="1"/>
        <end position="26"/>
    </location>
</feature>
<evidence type="ECO:0000313" key="3">
    <source>
        <dbReference type="Proteomes" id="UP000595420"/>
    </source>
</evidence>
<feature type="compositionally biased region" description="Basic residues" evidence="1">
    <location>
        <begin position="1"/>
        <end position="12"/>
    </location>
</feature>
<proteinExistence type="predicted"/>
<sequence>MTHHASAPKRTRPARETPKPRPVKLRTAEAKVSASEVDLISIAGTPGKGKGPGGGKWRIEVNGVRAGEVYINVIDEPPIGRHASLQIYLNIKSQGRGIGRVGYAKACQLSVHETVYAHIRRSNVASRRAAEAAGFVDATPSGFIQLILRWVRPRTDLSI</sequence>
<evidence type="ECO:0000313" key="2">
    <source>
        <dbReference type="EMBL" id="QQD71575.1"/>
    </source>
</evidence>
<dbReference type="SUPFAM" id="SSF55729">
    <property type="entry name" value="Acyl-CoA N-acyltransferases (Nat)"/>
    <property type="match status" value="1"/>
</dbReference>
<dbReference type="EMBL" id="CP059488">
    <property type="protein sequence ID" value="QQD71575.1"/>
    <property type="molecule type" value="Genomic_DNA"/>
</dbReference>
<dbReference type="InterPro" id="IPR016181">
    <property type="entry name" value="Acyl_CoA_acyltransferase"/>
</dbReference>
<dbReference type="RefSeq" id="WP_198659878.1">
    <property type="nucleotide sequence ID" value="NZ_CP059488.1"/>
</dbReference>
<evidence type="ECO:0000256" key="1">
    <source>
        <dbReference type="SAM" id="MobiDB-lite"/>
    </source>
</evidence>
<accession>A0A7T5BGG2</accession>
<organism evidence="2 3">
    <name type="scientific">Acidithiobacillus ferrivorans</name>
    <dbReference type="NCBI Taxonomy" id="160808"/>
    <lineage>
        <taxon>Bacteria</taxon>
        <taxon>Pseudomonadati</taxon>
        <taxon>Pseudomonadota</taxon>
        <taxon>Acidithiobacillia</taxon>
        <taxon>Acidithiobacillales</taxon>
        <taxon>Acidithiobacillaceae</taxon>
        <taxon>Acidithiobacillus</taxon>
    </lineage>
</organism>
<reference evidence="2 3" key="1">
    <citation type="submission" date="2020-07" db="EMBL/GenBank/DDBJ databases">
        <title>Complete genome sequence analysis of Acidithiobacillus ferrivorans XJFY6S-08 reveals extreme environmental adaptation to alpine acid mine drainage.</title>
        <authorList>
            <person name="Yan L."/>
            <person name="Ni Y."/>
        </authorList>
    </citation>
    <scope>NUCLEOTIDE SEQUENCE [LARGE SCALE GENOMIC DNA]</scope>
    <source>
        <strain evidence="2 3">XJFY6S-08</strain>
    </source>
</reference>
<keyword evidence="2" id="KW-0808">Transferase</keyword>
<name>A0A7T5BGG2_9PROT</name>
<dbReference type="GO" id="GO:0016740">
    <property type="term" value="F:transferase activity"/>
    <property type="evidence" value="ECO:0007669"/>
    <property type="project" value="UniProtKB-KW"/>
</dbReference>
<gene>
    <name evidence="2" type="ORF">H2515_08830</name>
</gene>
<protein>
    <submittedName>
        <fullName evidence="2">GNAT family N-acetyltransferase</fullName>
    </submittedName>
</protein>
<dbReference type="AlphaFoldDB" id="A0A7T5BGG2"/>